<protein>
    <submittedName>
        <fullName evidence="1">7618_t:CDS:1</fullName>
    </submittedName>
</protein>
<comment type="caution">
    <text evidence="1">The sequence shown here is derived from an EMBL/GenBank/DDBJ whole genome shotgun (WGS) entry which is preliminary data.</text>
</comment>
<name>A0ACA9KWG0_9GLOM</name>
<proteinExistence type="predicted"/>
<organism evidence="1 2">
    <name type="scientific">Racocetra persica</name>
    <dbReference type="NCBI Taxonomy" id="160502"/>
    <lineage>
        <taxon>Eukaryota</taxon>
        <taxon>Fungi</taxon>
        <taxon>Fungi incertae sedis</taxon>
        <taxon>Mucoromycota</taxon>
        <taxon>Glomeromycotina</taxon>
        <taxon>Glomeromycetes</taxon>
        <taxon>Diversisporales</taxon>
        <taxon>Gigasporaceae</taxon>
        <taxon>Racocetra</taxon>
    </lineage>
</organism>
<evidence type="ECO:0000313" key="2">
    <source>
        <dbReference type="Proteomes" id="UP000789920"/>
    </source>
</evidence>
<accession>A0ACA9KWG0</accession>
<keyword evidence="2" id="KW-1185">Reference proteome</keyword>
<gene>
    <name evidence="1" type="ORF">RPERSI_LOCUS1665</name>
</gene>
<sequence length="110" mass="11680">VVLTSPLIARQLDQCSKNVAFTCTPTVNFNKLLFSSRCANIIETCTIPSAGDYQVTCTLGPNVSGDCLAKLVDFSLTCQGIDKTICGTCEACELTKDNKSIICTGCNDST</sequence>
<dbReference type="EMBL" id="CAJVQC010001615">
    <property type="protein sequence ID" value="CAG8497420.1"/>
    <property type="molecule type" value="Genomic_DNA"/>
</dbReference>
<dbReference type="Proteomes" id="UP000789920">
    <property type="component" value="Unassembled WGS sequence"/>
</dbReference>
<feature type="non-terminal residue" evidence="1">
    <location>
        <position position="1"/>
    </location>
</feature>
<evidence type="ECO:0000313" key="1">
    <source>
        <dbReference type="EMBL" id="CAG8497420.1"/>
    </source>
</evidence>
<reference evidence="1" key="1">
    <citation type="submission" date="2021-06" db="EMBL/GenBank/DDBJ databases">
        <authorList>
            <person name="Kallberg Y."/>
            <person name="Tangrot J."/>
            <person name="Rosling A."/>
        </authorList>
    </citation>
    <scope>NUCLEOTIDE SEQUENCE</scope>
    <source>
        <strain evidence="1">MA461A</strain>
    </source>
</reference>